<feature type="region of interest" description="Disordered" evidence="1">
    <location>
        <begin position="21"/>
        <end position="49"/>
    </location>
</feature>
<sequence>MSLVAKSSLQPHDSMISKLRQNRSTLDRSLSSPPLEAPSTLLSSSENCDGNNRGVSPLILKEEEETMHLIWTLRLTLCIQRDDESVPVFQCKTCHKPIHLQSTTSFIDPIQWEALNRGVSLNLGAKLSISSTLGCPIPATGGVTENSCQEPTKLEVLAAARTDQVELVDLLGWDDTHLSARHRNLTRSRSDRSTWQWADILRAAMAEGSKRIILACLRGAI</sequence>
<organism evidence="2 3">
    <name type="scientific">Planoprotostelium fungivorum</name>
    <dbReference type="NCBI Taxonomy" id="1890364"/>
    <lineage>
        <taxon>Eukaryota</taxon>
        <taxon>Amoebozoa</taxon>
        <taxon>Evosea</taxon>
        <taxon>Variosea</taxon>
        <taxon>Cavosteliida</taxon>
        <taxon>Cavosteliaceae</taxon>
        <taxon>Planoprotostelium</taxon>
    </lineage>
</organism>
<proteinExistence type="predicted"/>
<reference evidence="2 3" key="1">
    <citation type="journal article" date="2018" name="Genome Biol. Evol.">
        <title>Multiple Roots of Fruiting Body Formation in Amoebozoa.</title>
        <authorList>
            <person name="Hillmann F."/>
            <person name="Forbes G."/>
            <person name="Novohradska S."/>
            <person name="Ferling I."/>
            <person name="Riege K."/>
            <person name="Groth M."/>
            <person name="Westermann M."/>
            <person name="Marz M."/>
            <person name="Spaller T."/>
            <person name="Winckler T."/>
            <person name="Schaap P."/>
            <person name="Glockner G."/>
        </authorList>
    </citation>
    <scope>NUCLEOTIDE SEQUENCE [LARGE SCALE GENOMIC DNA]</scope>
    <source>
        <strain evidence="2 3">Jena</strain>
    </source>
</reference>
<feature type="compositionally biased region" description="Polar residues" evidence="1">
    <location>
        <begin position="22"/>
        <end position="32"/>
    </location>
</feature>
<dbReference type="AlphaFoldDB" id="A0A2P6MUD0"/>
<name>A0A2P6MUD0_9EUKA</name>
<dbReference type="InParanoid" id="A0A2P6MUD0"/>
<comment type="caution">
    <text evidence="2">The sequence shown here is derived from an EMBL/GenBank/DDBJ whole genome shotgun (WGS) entry which is preliminary data.</text>
</comment>
<dbReference type="Proteomes" id="UP000241769">
    <property type="component" value="Unassembled WGS sequence"/>
</dbReference>
<accession>A0A2P6MUD0</accession>
<keyword evidence="3" id="KW-1185">Reference proteome</keyword>
<feature type="compositionally biased region" description="Polar residues" evidence="1">
    <location>
        <begin position="40"/>
        <end position="49"/>
    </location>
</feature>
<evidence type="ECO:0000313" key="2">
    <source>
        <dbReference type="EMBL" id="PRP75297.1"/>
    </source>
</evidence>
<gene>
    <name evidence="2" type="ORF">PROFUN_15797</name>
</gene>
<protein>
    <submittedName>
        <fullName evidence="2">Uncharacterized protein</fullName>
    </submittedName>
</protein>
<evidence type="ECO:0000256" key="1">
    <source>
        <dbReference type="SAM" id="MobiDB-lite"/>
    </source>
</evidence>
<dbReference type="EMBL" id="MDYQ01000396">
    <property type="protein sequence ID" value="PRP75297.1"/>
    <property type="molecule type" value="Genomic_DNA"/>
</dbReference>
<evidence type="ECO:0000313" key="3">
    <source>
        <dbReference type="Proteomes" id="UP000241769"/>
    </source>
</evidence>